<feature type="transmembrane region" description="Helical" evidence="7">
    <location>
        <begin position="438"/>
        <end position="458"/>
    </location>
</feature>
<name>D7B4U1_NOCDD</name>
<dbReference type="OrthoDB" id="9812221at2"/>
<feature type="transmembrane region" description="Helical" evidence="7">
    <location>
        <begin position="276"/>
        <end position="301"/>
    </location>
</feature>
<feature type="transmembrane region" description="Helical" evidence="7">
    <location>
        <begin position="210"/>
        <end position="230"/>
    </location>
</feature>
<evidence type="ECO:0000313" key="10">
    <source>
        <dbReference type="Proteomes" id="UP000002219"/>
    </source>
</evidence>
<keyword evidence="3" id="KW-1003">Cell membrane</keyword>
<accession>D7B4U1</accession>
<feature type="transmembrane region" description="Helical" evidence="7">
    <location>
        <begin position="50"/>
        <end position="72"/>
    </location>
</feature>
<dbReference type="HOGENOM" id="CLU_000960_28_0_11"/>
<dbReference type="KEGG" id="nda:Ndas_1702"/>
<dbReference type="InterPro" id="IPR020846">
    <property type="entry name" value="MFS_dom"/>
</dbReference>
<dbReference type="AlphaFoldDB" id="D7B4U1"/>
<dbReference type="GO" id="GO:0022857">
    <property type="term" value="F:transmembrane transporter activity"/>
    <property type="evidence" value="ECO:0007669"/>
    <property type="project" value="InterPro"/>
</dbReference>
<dbReference type="eggNOG" id="COG0477">
    <property type="taxonomic scope" value="Bacteria"/>
</dbReference>
<feature type="transmembrane region" description="Helical" evidence="7">
    <location>
        <begin position="236"/>
        <end position="255"/>
    </location>
</feature>
<evidence type="ECO:0000256" key="1">
    <source>
        <dbReference type="ARBA" id="ARBA00004651"/>
    </source>
</evidence>
<evidence type="ECO:0000256" key="5">
    <source>
        <dbReference type="ARBA" id="ARBA00022989"/>
    </source>
</evidence>
<dbReference type="EMBL" id="CP002040">
    <property type="protein sequence ID" value="ADH67131.1"/>
    <property type="molecule type" value="Genomic_DNA"/>
</dbReference>
<feature type="transmembrane region" description="Helical" evidence="7">
    <location>
        <begin position="313"/>
        <end position="333"/>
    </location>
</feature>
<dbReference type="Pfam" id="PF07690">
    <property type="entry name" value="MFS_1"/>
    <property type="match status" value="1"/>
</dbReference>
<dbReference type="SUPFAM" id="SSF103473">
    <property type="entry name" value="MFS general substrate transporter"/>
    <property type="match status" value="1"/>
</dbReference>
<evidence type="ECO:0000256" key="2">
    <source>
        <dbReference type="ARBA" id="ARBA00022448"/>
    </source>
</evidence>
<dbReference type="InterPro" id="IPR011701">
    <property type="entry name" value="MFS"/>
</dbReference>
<evidence type="ECO:0000259" key="8">
    <source>
        <dbReference type="PROSITE" id="PS50850"/>
    </source>
</evidence>
<feature type="transmembrane region" description="Helical" evidence="7">
    <location>
        <begin position="79"/>
        <end position="99"/>
    </location>
</feature>
<feature type="transmembrane region" description="Helical" evidence="7">
    <location>
        <begin position="105"/>
        <end position="126"/>
    </location>
</feature>
<dbReference type="Proteomes" id="UP000002219">
    <property type="component" value="Chromosome 1"/>
</dbReference>
<evidence type="ECO:0000256" key="6">
    <source>
        <dbReference type="ARBA" id="ARBA00023136"/>
    </source>
</evidence>
<evidence type="ECO:0000256" key="4">
    <source>
        <dbReference type="ARBA" id="ARBA00022692"/>
    </source>
</evidence>
<keyword evidence="4 7" id="KW-0812">Transmembrane</keyword>
<evidence type="ECO:0000256" key="3">
    <source>
        <dbReference type="ARBA" id="ARBA00022475"/>
    </source>
</evidence>
<feature type="transmembrane region" description="Helical" evidence="7">
    <location>
        <begin position="370"/>
        <end position="397"/>
    </location>
</feature>
<feature type="transmembrane region" description="Helical" evidence="7">
    <location>
        <begin position="169"/>
        <end position="189"/>
    </location>
</feature>
<reference evidence="9 10" key="1">
    <citation type="journal article" date="2010" name="Stand. Genomic Sci.">
        <title>Complete genome sequence of Nocardiopsis dassonvillei type strain (IMRU 509).</title>
        <authorList>
            <person name="Sun H."/>
            <person name="Lapidus A."/>
            <person name="Nolan M."/>
            <person name="Lucas S."/>
            <person name="Del Rio T.G."/>
            <person name="Tice H."/>
            <person name="Cheng J.F."/>
            <person name="Tapia R."/>
            <person name="Han C."/>
            <person name="Goodwin L."/>
            <person name="Pitluck S."/>
            <person name="Pagani I."/>
            <person name="Ivanova N."/>
            <person name="Mavromatis K."/>
            <person name="Mikhailova N."/>
            <person name="Pati A."/>
            <person name="Chen A."/>
            <person name="Palaniappan K."/>
            <person name="Land M."/>
            <person name="Hauser L."/>
            <person name="Chang Y.J."/>
            <person name="Jeffries C.D."/>
            <person name="Djao O.D."/>
            <person name="Rohde M."/>
            <person name="Sikorski J."/>
            <person name="Goker M."/>
            <person name="Woyke T."/>
            <person name="Bristow J."/>
            <person name="Eisen J.A."/>
            <person name="Markowitz V."/>
            <person name="Hugenholtz P."/>
            <person name="Kyrpides N.C."/>
            <person name="Klenk H.P."/>
        </authorList>
    </citation>
    <scope>NUCLEOTIDE SEQUENCE [LARGE SCALE GENOMIC DNA]</scope>
    <source>
        <strain evidence="10">ATCC 23218 / DSM 43111 / CIP 107115 / JCM 7437 / KCTC 9190 / NBRC 14626 / NCTC 10488 / NRRL B-5397 / IMRU 509</strain>
    </source>
</reference>
<dbReference type="GeneID" id="91484304"/>
<organism evidence="9 10">
    <name type="scientific">Nocardiopsis dassonvillei (strain ATCC 23218 / DSM 43111 / CIP 107115 / JCM 7437 / KCTC 9190 / NBRC 14626 / NCTC 10488 / NRRL B-5397 / IMRU 509)</name>
    <name type="common">Actinomadura dassonvillei</name>
    <dbReference type="NCBI Taxonomy" id="446468"/>
    <lineage>
        <taxon>Bacteria</taxon>
        <taxon>Bacillati</taxon>
        <taxon>Actinomycetota</taxon>
        <taxon>Actinomycetes</taxon>
        <taxon>Streptosporangiales</taxon>
        <taxon>Nocardiopsidaceae</taxon>
        <taxon>Nocardiopsis</taxon>
    </lineage>
</organism>
<dbReference type="PROSITE" id="PS50850">
    <property type="entry name" value="MFS"/>
    <property type="match status" value="1"/>
</dbReference>
<protein>
    <submittedName>
        <fullName evidence="9">Major facilitator superfamily MFS_1</fullName>
    </submittedName>
</protein>
<dbReference type="PANTHER" id="PTHR42718:SF46">
    <property type="entry name" value="BLR6921 PROTEIN"/>
    <property type="match status" value="1"/>
</dbReference>
<feature type="domain" description="Major facilitator superfamily (MFS) profile" evidence="8">
    <location>
        <begin position="14"/>
        <end position="462"/>
    </location>
</feature>
<dbReference type="RefSeq" id="WP_013152738.1">
    <property type="nucleotide sequence ID" value="NC_014210.1"/>
</dbReference>
<dbReference type="PANTHER" id="PTHR42718">
    <property type="entry name" value="MAJOR FACILITATOR SUPERFAMILY MULTIDRUG TRANSPORTER MFSC"/>
    <property type="match status" value="1"/>
</dbReference>
<dbReference type="PRINTS" id="PR01036">
    <property type="entry name" value="TCRTETB"/>
</dbReference>
<gene>
    <name evidence="9" type="ordered locus">Ndas_1702</name>
</gene>
<feature type="transmembrane region" description="Helical" evidence="7">
    <location>
        <begin position="409"/>
        <end position="432"/>
    </location>
</feature>
<dbReference type="GO" id="GO:0005886">
    <property type="term" value="C:plasma membrane"/>
    <property type="evidence" value="ECO:0007669"/>
    <property type="project" value="UniProtKB-SubCell"/>
</dbReference>
<evidence type="ECO:0000313" key="9">
    <source>
        <dbReference type="EMBL" id="ADH67131.1"/>
    </source>
</evidence>
<dbReference type="Gene3D" id="1.20.1720.10">
    <property type="entry name" value="Multidrug resistance protein D"/>
    <property type="match status" value="1"/>
</dbReference>
<feature type="transmembrane region" description="Helical" evidence="7">
    <location>
        <begin position="345"/>
        <end position="364"/>
    </location>
</feature>
<dbReference type="Gene3D" id="1.20.1250.20">
    <property type="entry name" value="MFS general substrate transporter like domains"/>
    <property type="match status" value="1"/>
</dbReference>
<keyword evidence="2" id="KW-0813">Transport</keyword>
<sequence>MMPTSVSARFLPLAVAALAVIGFVSVLVSSVTSMALTTLAEALGTSMSSIVWVTTVFLLTAGLALPFAGWAVDRFGGRPVLLVGLAVFAAGALGSGSAVTFEQLIAARAVQGLGGGVLESACLALISQITDRRRIGAVMGLMSMVINLAPAVGPVIGAALLSAAGWRSVFLFAVPPILLAGVLLALSLGQWRTSPGTDSSAPGAAQAHRFDLVGLALLGLGFTASLFAIGRLSAGTPWSTLTAGVLGALLLVVYVRRSLRVPAPIIDPRLFTDRRFSGAAAIMGMGGVLLFSTLTLVPLLAARSWDLSGLTEAVPLAAFGTGMLVSMSVAGALSDRVGSRRIVTTAAACSAGSLALLAACAQLLPSPALVCTLLLCLTGLSFGAVSAPTFASIYRILPAAMAGRGTTAVLLVVQLGAALGVTGIGSLVGAVGSRSHTTVLVLLAGLMLTAAGVAALALSREASARHADDRTTR</sequence>
<keyword evidence="5 7" id="KW-1133">Transmembrane helix</keyword>
<comment type="subcellular location">
    <subcellularLocation>
        <location evidence="1">Cell membrane</location>
        <topology evidence="1">Multi-pass membrane protein</topology>
    </subcellularLocation>
</comment>
<feature type="transmembrane region" description="Helical" evidence="7">
    <location>
        <begin position="138"/>
        <end position="163"/>
    </location>
</feature>
<keyword evidence="6 7" id="KW-0472">Membrane</keyword>
<proteinExistence type="predicted"/>
<dbReference type="InterPro" id="IPR036259">
    <property type="entry name" value="MFS_trans_sf"/>
</dbReference>
<evidence type="ECO:0000256" key="7">
    <source>
        <dbReference type="SAM" id="Phobius"/>
    </source>
</evidence>
<keyword evidence="10" id="KW-1185">Reference proteome</keyword>
<dbReference type="STRING" id="446468.Ndas_1702"/>